<evidence type="ECO:0000313" key="3">
    <source>
        <dbReference type="EMBL" id="AMU87621.1"/>
    </source>
</evidence>
<dbReference type="SUPFAM" id="SSF46689">
    <property type="entry name" value="Homeodomain-like"/>
    <property type="match status" value="1"/>
</dbReference>
<dbReference type="InterPro" id="IPR036271">
    <property type="entry name" value="Tet_transcr_reg_TetR-rel_C_sf"/>
</dbReference>
<dbReference type="GO" id="GO:0003677">
    <property type="term" value="F:DNA binding"/>
    <property type="evidence" value="ECO:0007669"/>
    <property type="project" value="UniProtKB-KW"/>
</dbReference>
<feature type="domain" description="HTH tetR-type" evidence="2">
    <location>
        <begin position="32"/>
        <end position="62"/>
    </location>
</feature>
<dbReference type="AlphaFoldDB" id="A0AAC8YWN5"/>
<dbReference type="Gene3D" id="1.10.357.10">
    <property type="entry name" value="Tetracycline Repressor, domain 2"/>
    <property type="match status" value="1"/>
</dbReference>
<dbReference type="EMBL" id="CP013344">
    <property type="protein sequence ID" value="AMU87621.1"/>
    <property type="molecule type" value="Genomic_DNA"/>
</dbReference>
<dbReference type="InterPro" id="IPR001647">
    <property type="entry name" value="HTH_TetR"/>
</dbReference>
<dbReference type="Pfam" id="PF00440">
    <property type="entry name" value="TetR_N"/>
    <property type="match status" value="1"/>
</dbReference>
<keyword evidence="4" id="KW-1185">Reference proteome</keyword>
<dbReference type="KEGG" id="smaz:LH19_00990"/>
<reference evidence="3 4" key="2">
    <citation type="journal article" date="2016" name="Genome Announc.">
        <title>Complete Genome Sequence of Sphingopyxis macrogoltabida Strain 203N (NBRC 111659), a Polyethylene Glycol Degrader.</title>
        <authorList>
            <person name="Ohtsubo Y."/>
            <person name="Nonoyama S."/>
            <person name="Nagata Y."/>
            <person name="Numata M."/>
            <person name="Tsuchikane K."/>
            <person name="Hosoyama A."/>
            <person name="Yamazoe A."/>
            <person name="Tsuda M."/>
            <person name="Fujita N."/>
            <person name="Kawai F."/>
        </authorList>
    </citation>
    <scope>NUCLEOTIDE SEQUENCE [LARGE SCALE GENOMIC DNA]</scope>
    <source>
        <strain evidence="3 4">203N</strain>
    </source>
</reference>
<gene>
    <name evidence="3" type="ORF">ATM17_00985</name>
</gene>
<evidence type="ECO:0000259" key="2">
    <source>
        <dbReference type="Pfam" id="PF00440"/>
    </source>
</evidence>
<dbReference type="InterPro" id="IPR009057">
    <property type="entry name" value="Homeodomain-like_sf"/>
</dbReference>
<dbReference type="Proteomes" id="UP000076088">
    <property type="component" value="Chromosome"/>
</dbReference>
<keyword evidence="1" id="KW-0238">DNA-binding</keyword>
<dbReference type="RefSeq" id="WP_054724129.1">
    <property type="nucleotide sequence ID" value="NZ_CP009429.1"/>
</dbReference>
<accession>A0AAC8YWN5</accession>
<proteinExistence type="predicted"/>
<evidence type="ECO:0000313" key="4">
    <source>
        <dbReference type="Proteomes" id="UP000076088"/>
    </source>
</evidence>
<reference evidence="4" key="1">
    <citation type="submission" date="2015-11" db="EMBL/GenBank/DDBJ databases">
        <title>Complete genome sequence of a polyethylene-glycol degrader Sphingopyxis macrogoltabida 203N (NBRC 111659).</title>
        <authorList>
            <person name="Yoshiyuki O."/>
            <person name="Shouta N."/>
            <person name="Nagata Y."/>
            <person name="Numata M."/>
            <person name="Tsuchikane K."/>
            <person name="Hosoyama A."/>
            <person name="Yamazoe A."/>
            <person name="Tsuda M."/>
            <person name="Fujita N."/>
            <person name="Kawai F."/>
        </authorList>
    </citation>
    <scope>NUCLEOTIDE SEQUENCE [LARGE SCALE GENOMIC DNA]</scope>
    <source>
        <strain evidence="4">203N</strain>
    </source>
</reference>
<name>A0AAC8YWN5_SPHMC</name>
<dbReference type="SUPFAM" id="SSF48498">
    <property type="entry name" value="Tetracyclin repressor-like, C-terminal domain"/>
    <property type="match status" value="1"/>
</dbReference>
<protein>
    <recommendedName>
        <fullName evidence="2">HTH tetR-type domain-containing protein</fullName>
    </recommendedName>
</protein>
<evidence type="ECO:0000256" key="1">
    <source>
        <dbReference type="ARBA" id="ARBA00023125"/>
    </source>
</evidence>
<organism evidence="3 4">
    <name type="scientific">Sphingopyxis macrogoltabida</name>
    <name type="common">Sphingomonas macrogoltabidus</name>
    <dbReference type="NCBI Taxonomy" id="33050"/>
    <lineage>
        <taxon>Bacteria</taxon>
        <taxon>Pseudomonadati</taxon>
        <taxon>Pseudomonadota</taxon>
        <taxon>Alphaproteobacteria</taxon>
        <taxon>Sphingomonadales</taxon>
        <taxon>Sphingomonadaceae</taxon>
        <taxon>Sphingopyxis</taxon>
    </lineage>
</organism>
<sequence length="219" mass="24237">MSTTTTKRMGRPPKVTRDEILDAAEQWEPGELQFTALAEALGISVKTLYYYFPARQALLDALTERAVADMGLPDIMQAASWRAVLTEVALWFYRLGRERPGSFIDTNVATKRVGLQLLRLTFVRLGELGWTTSDAMRANIVVSNWAVCRGESAHANPVDKYSPEETRAMLADYFSADVADQMTAVAQLFGSDRQLFDDGLAIVLAGIEQLIVNKSAART</sequence>